<proteinExistence type="predicted"/>
<keyword evidence="3" id="KW-0808">Transferase</keyword>
<accession>A0A239F222</accession>
<feature type="transmembrane region" description="Helical" evidence="1">
    <location>
        <begin position="172"/>
        <end position="197"/>
    </location>
</feature>
<keyword evidence="1" id="KW-1133">Transmembrane helix</keyword>
<feature type="domain" description="Glycosyltransferase 2-like" evidence="2">
    <location>
        <begin position="2"/>
        <end position="188"/>
    </location>
</feature>
<evidence type="ECO:0000256" key="1">
    <source>
        <dbReference type="SAM" id="Phobius"/>
    </source>
</evidence>
<keyword evidence="4" id="KW-1185">Reference proteome</keyword>
<sequence>MHPAELRLFDRLIERFDLVQLPVMPLVVPGSPYVSGHYCDEFADNHGKMLVVREAIGAAMPSAGVGCAIARDAMQRVADARDGSPFDADSLTEDYELGLRIGEFGGRGVFVRMPADEGGALVAVRAYFPATVHAAVRQKARWLTGIALAGWDRLGWQGGIAEHWMRLRDRRAILAAIILTAAYAALLLWVASQAFHWAIARPAAPLDPILWQLCLANLALLGWRLVMRCWMVQRVYGLRATMHAPARMFVGNIIAILAARRALFAYLASSANRPVRWDKTRHHFPTGEAE</sequence>
<gene>
    <name evidence="3" type="ORF">SAMN06295912_10827</name>
</gene>
<feature type="transmembrane region" description="Helical" evidence="1">
    <location>
        <begin position="248"/>
        <end position="268"/>
    </location>
</feature>
<dbReference type="InterPro" id="IPR001173">
    <property type="entry name" value="Glyco_trans_2-like"/>
</dbReference>
<protein>
    <submittedName>
        <fullName evidence="3">Glycosyl transferase family group 2</fullName>
    </submittedName>
</protein>
<name>A0A239F222_9SPHN</name>
<dbReference type="EMBL" id="FZOS01000008">
    <property type="protein sequence ID" value="SNS51060.1"/>
    <property type="molecule type" value="Genomic_DNA"/>
</dbReference>
<dbReference type="Proteomes" id="UP000198281">
    <property type="component" value="Unassembled WGS sequence"/>
</dbReference>
<evidence type="ECO:0000259" key="2">
    <source>
        <dbReference type="Pfam" id="PF13632"/>
    </source>
</evidence>
<feature type="transmembrane region" description="Helical" evidence="1">
    <location>
        <begin position="209"/>
        <end position="227"/>
    </location>
</feature>
<reference evidence="4" key="1">
    <citation type="submission" date="2017-06" db="EMBL/GenBank/DDBJ databases">
        <authorList>
            <person name="Varghese N."/>
            <person name="Submissions S."/>
        </authorList>
    </citation>
    <scope>NUCLEOTIDE SEQUENCE [LARGE SCALE GENOMIC DNA]</scope>
    <source>
        <strain evidence="4">LNB2</strain>
    </source>
</reference>
<evidence type="ECO:0000313" key="3">
    <source>
        <dbReference type="EMBL" id="SNS51060.1"/>
    </source>
</evidence>
<dbReference type="Pfam" id="PF13632">
    <property type="entry name" value="Glyco_trans_2_3"/>
    <property type="match status" value="1"/>
</dbReference>
<keyword evidence="1" id="KW-0472">Membrane</keyword>
<dbReference type="GO" id="GO:0016740">
    <property type="term" value="F:transferase activity"/>
    <property type="evidence" value="ECO:0007669"/>
    <property type="project" value="UniProtKB-KW"/>
</dbReference>
<dbReference type="AlphaFoldDB" id="A0A239F222"/>
<keyword evidence="1" id="KW-0812">Transmembrane</keyword>
<organism evidence="3 4">
    <name type="scientific">Edaphosphingomonas laterariae</name>
    <dbReference type="NCBI Taxonomy" id="861865"/>
    <lineage>
        <taxon>Bacteria</taxon>
        <taxon>Pseudomonadati</taxon>
        <taxon>Pseudomonadota</taxon>
        <taxon>Alphaproteobacteria</taxon>
        <taxon>Sphingomonadales</taxon>
        <taxon>Rhizorhabdaceae</taxon>
        <taxon>Edaphosphingomonas</taxon>
    </lineage>
</organism>
<evidence type="ECO:0000313" key="4">
    <source>
        <dbReference type="Proteomes" id="UP000198281"/>
    </source>
</evidence>